<feature type="compositionally biased region" description="Low complexity" evidence="1">
    <location>
        <begin position="198"/>
        <end position="211"/>
    </location>
</feature>
<gene>
    <name evidence="2" type="ORF">ABV300_08630</name>
</gene>
<reference evidence="2" key="1">
    <citation type="submission" date="2024-06" db="EMBL/GenBank/DDBJ databases">
        <title>A Novel Isolate, Dehalogenimonas sp. Strain 4OHTPN, Dechlorinates Aromatic 4 Hydroxy chlorothalonil by a Novel Reductive Dehalogenase.</title>
        <authorList>
            <person name="Liu G."/>
        </authorList>
    </citation>
    <scope>NUCLEOTIDE SEQUENCE</scope>
    <source>
        <strain evidence="2">4OHTPN</strain>
    </source>
</reference>
<organism evidence="2">
    <name type="scientific">Dehalogenimonas sp. 4OHTPN</name>
    <dbReference type="NCBI Taxonomy" id="3166643"/>
    <lineage>
        <taxon>Bacteria</taxon>
        <taxon>Bacillati</taxon>
        <taxon>Chloroflexota</taxon>
        <taxon>Dehalococcoidia</taxon>
        <taxon>Dehalococcoidales</taxon>
        <taxon>Dehalococcoidaceae</taxon>
        <taxon>Dehalogenimonas</taxon>
    </lineage>
</organism>
<proteinExistence type="predicted"/>
<feature type="region of interest" description="Disordered" evidence="1">
    <location>
        <begin position="194"/>
        <end position="227"/>
    </location>
</feature>
<dbReference type="RefSeq" id="WP_353714447.1">
    <property type="nucleotide sequence ID" value="NZ_CP159307.1"/>
</dbReference>
<protein>
    <submittedName>
        <fullName evidence="2">Uncharacterized protein</fullName>
    </submittedName>
</protein>
<dbReference type="AlphaFoldDB" id="A0AAU8G8I8"/>
<accession>A0AAU8G8I8</accession>
<sequence length="247" mass="26948">MVKKNAEKVEDAKEEELEAVEVVRPPAKIDVTELMQSSTQAAPKQTEEETEDLNVDEVVKAVGGPEVAEAIKPAGIEAAIKNGPSMIEQIASQARLEAQRASEAAMKEYRNRLQGILADLQRNVRDEGARVADEICSAITEKIRRAMAVQTEKKAQAIADELILNWQIEAESFPQHLFPGIAGMPEETEKHKMSEMPAVKAAAESAKAAAQEETDSDDSAEDTELPDSKTVFDFASFISRSKTPVKS</sequence>
<name>A0AAU8G8I8_9CHLR</name>
<dbReference type="EMBL" id="CP159307">
    <property type="protein sequence ID" value="XCH33203.1"/>
    <property type="molecule type" value="Genomic_DNA"/>
</dbReference>
<feature type="compositionally biased region" description="Acidic residues" evidence="1">
    <location>
        <begin position="212"/>
        <end position="225"/>
    </location>
</feature>
<evidence type="ECO:0000256" key="1">
    <source>
        <dbReference type="SAM" id="MobiDB-lite"/>
    </source>
</evidence>
<evidence type="ECO:0000313" key="2">
    <source>
        <dbReference type="EMBL" id="XCH33203.1"/>
    </source>
</evidence>